<name>A0A101R296_9ACTN</name>
<keyword evidence="2" id="KW-1185">Reference proteome</keyword>
<proteinExistence type="predicted"/>
<protein>
    <recommendedName>
        <fullName evidence="3">NERD domain-containing protein</fullName>
    </recommendedName>
</protein>
<gene>
    <name evidence="1" type="ORF">AQJ30_06845</name>
</gene>
<evidence type="ECO:0000313" key="1">
    <source>
        <dbReference type="EMBL" id="KUN40370.1"/>
    </source>
</evidence>
<dbReference type="EMBL" id="LMWS01000008">
    <property type="protein sequence ID" value="KUN40370.1"/>
    <property type="molecule type" value="Genomic_DNA"/>
</dbReference>
<sequence length="507" mass="56624">MAAYLYDRLVTEDEYRQRIRRHRPSSLLPLIAAAAARYSTPERPQPWLESPSLKYTPWALADAARVSLAYGTEHLRSEATERDLLEILAAYSSLKEPTLHGTDEDAVRLRDFMMRLGGEQMAFQAPEFASLARTAALYLHTRFPAHRQPRCMVSGWDTEVFGCPLPDYVGTAQLLWGCALLNAGRFDPALYDSPDGEKFDRTVSRDTVLRVIERHFATDVASVKAAEKHTTQNLARVAGGKAAQLRRFTYNPLLGRPAVTGLGPGLLCPSPQLVWRKATPSGIYHTGREHFGPDFLQETGYLFEEYVGRQLRLIPDVDVISEITYRVKRNELQSVDWFVVFDDLVLLVEVKSMMPTENARLGLELGVAETDSKLARAFRQVNATSAQIDQRHPAFAEIPTDRPRQALIVTLEPFPVANANLPHLNLPTADIPTTVVAAHEVERLVTLTDTTPSSLLLDRAADPERSTWALNECLNGHENSLNPILVQGWASYPWASGRLEPGPRTVL</sequence>
<comment type="caution">
    <text evidence="1">The sequence shown here is derived from an EMBL/GenBank/DDBJ whole genome shotgun (WGS) entry which is preliminary data.</text>
</comment>
<accession>A0A101R296</accession>
<dbReference type="RefSeq" id="WP_067229921.1">
    <property type="nucleotide sequence ID" value="NZ_KQ948550.1"/>
</dbReference>
<dbReference type="Proteomes" id="UP000053271">
    <property type="component" value="Unassembled WGS sequence"/>
</dbReference>
<evidence type="ECO:0000313" key="2">
    <source>
        <dbReference type="Proteomes" id="UP000053271"/>
    </source>
</evidence>
<dbReference type="GeneID" id="91424332"/>
<reference evidence="1 2" key="1">
    <citation type="submission" date="2015-10" db="EMBL/GenBank/DDBJ databases">
        <title>Draft genome sequence of Streptomyces longwoodensis DSM 41677, type strain for the species Streptomyces longwoodensis.</title>
        <authorList>
            <person name="Ruckert C."/>
            <person name="Winkler A."/>
            <person name="Kalinowski J."/>
            <person name="Kampfer P."/>
            <person name="Glaeser S."/>
        </authorList>
    </citation>
    <scope>NUCLEOTIDE SEQUENCE [LARGE SCALE GENOMIC DNA]</scope>
    <source>
        <strain evidence="1 2">DSM 41677</strain>
    </source>
</reference>
<dbReference type="STRING" id="68231.AQJ30_06845"/>
<organism evidence="1 2">
    <name type="scientific">Streptomyces longwoodensis</name>
    <dbReference type="NCBI Taxonomy" id="68231"/>
    <lineage>
        <taxon>Bacteria</taxon>
        <taxon>Bacillati</taxon>
        <taxon>Actinomycetota</taxon>
        <taxon>Actinomycetes</taxon>
        <taxon>Kitasatosporales</taxon>
        <taxon>Streptomycetaceae</taxon>
        <taxon>Streptomyces</taxon>
    </lineage>
</organism>
<evidence type="ECO:0008006" key="3">
    <source>
        <dbReference type="Google" id="ProtNLM"/>
    </source>
</evidence>
<dbReference type="AlphaFoldDB" id="A0A101R296"/>